<proteinExistence type="inferred from homology"/>
<evidence type="ECO:0000313" key="7">
    <source>
        <dbReference type="Proteomes" id="UP000177325"/>
    </source>
</evidence>
<dbReference type="SUPFAM" id="SSF52540">
    <property type="entry name" value="P-loop containing nucleoside triphosphate hydrolases"/>
    <property type="match status" value="1"/>
</dbReference>
<keyword evidence="2" id="KW-0813">Transport</keyword>
<dbReference type="STRING" id="1798525.A3G90_01735"/>
<dbReference type="EMBL" id="MFMM01000001">
    <property type="protein sequence ID" value="OGG84785.1"/>
    <property type="molecule type" value="Genomic_DNA"/>
</dbReference>
<dbReference type="GO" id="GO:0005524">
    <property type="term" value="F:ATP binding"/>
    <property type="evidence" value="ECO:0007669"/>
    <property type="project" value="UniProtKB-KW"/>
</dbReference>
<dbReference type="FunFam" id="3.40.50.300:FF:000134">
    <property type="entry name" value="Iron-enterobactin ABC transporter ATP-binding protein"/>
    <property type="match status" value="1"/>
</dbReference>
<dbReference type="InterPro" id="IPR003439">
    <property type="entry name" value="ABC_transporter-like_ATP-bd"/>
</dbReference>
<dbReference type="Gene3D" id="3.40.50.300">
    <property type="entry name" value="P-loop containing nucleotide triphosphate hydrolases"/>
    <property type="match status" value="1"/>
</dbReference>
<dbReference type="GO" id="GO:0016887">
    <property type="term" value="F:ATP hydrolysis activity"/>
    <property type="evidence" value="ECO:0007669"/>
    <property type="project" value="InterPro"/>
</dbReference>
<dbReference type="Proteomes" id="UP000177325">
    <property type="component" value="Unassembled WGS sequence"/>
</dbReference>
<protein>
    <submittedName>
        <fullName evidence="6">Manganese transporter</fullName>
    </submittedName>
</protein>
<reference evidence="6 7" key="1">
    <citation type="journal article" date="2016" name="Nat. Commun.">
        <title>Thousands of microbial genomes shed light on interconnected biogeochemical processes in an aquifer system.</title>
        <authorList>
            <person name="Anantharaman K."/>
            <person name="Brown C.T."/>
            <person name="Hug L.A."/>
            <person name="Sharon I."/>
            <person name="Castelle C.J."/>
            <person name="Probst A.J."/>
            <person name="Thomas B.C."/>
            <person name="Singh A."/>
            <person name="Wilkins M.J."/>
            <person name="Karaoz U."/>
            <person name="Brodie E.L."/>
            <person name="Williams K.H."/>
            <person name="Hubbard S.S."/>
            <person name="Banfield J.F."/>
        </authorList>
    </citation>
    <scope>NUCLEOTIDE SEQUENCE [LARGE SCALE GENOMIC DNA]</scope>
</reference>
<accession>A0A1F6FG12</accession>
<dbReference type="PROSITE" id="PS00211">
    <property type="entry name" value="ABC_TRANSPORTER_1"/>
    <property type="match status" value="1"/>
</dbReference>
<evidence type="ECO:0000256" key="4">
    <source>
        <dbReference type="ARBA" id="ARBA00022840"/>
    </source>
</evidence>
<dbReference type="AlphaFoldDB" id="A0A1F6FG12"/>
<evidence type="ECO:0000259" key="5">
    <source>
        <dbReference type="PROSITE" id="PS50893"/>
    </source>
</evidence>
<evidence type="ECO:0000256" key="3">
    <source>
        <dbReference type="ARBA" id="ARBA00022741"/>
    </source>
</evidence>
<dbReference type="PANTHER" id="PTHR42734">
    <property type="entry name" value="METAL TRANSPORT SYSTEM ATP-BINDING PROTEIN TM_0124-RELATED"/>
    <property type="match status" value="1"/>
</dbReference>
<dbReference type="PANTHER" id="PTHR42734:SF5">
    <property type="entry name" value="IRON TRANSPORT SYSTEM ATP-BINDING PROTEIN HI_0361-RELATED"/>
    <property type="match status" value="1"/>
</dbReference>
<keyword evidence="4" id="KW-0067">ATP-binding</keyword>
<dbReference type="InterPro" id="IPR003593">
    <property type="entry name" value="AAA+_ATPase"/>
</dbReference>
<feature type="domain" description="ABC transporter" evidence="5">
    <location>
        <begin position="8"/>
        <end position="242"/>
    </location>
</feature>
<evidence type="ECO:0000256" key="1">
    <source>
        <dbReference type="ARBA" id="ARBA00005417"/>
    </source>
</evidence>
<sequence length="248" mass="26944">MQTKDIAISLKNVNVRYNNNIALKDASIDIAYHTFTGVIGMNGAGKSTLFKAIMGLVTPQTGTVTICGDDTHTAQKHGHVAYVPQSELVDWDFPVSVYEVVMMGRVGTQNIFKTASAVDHETVATALERVNMTQFKNRQIGELSGGQKKRVFVARALAQGADILLLDEPFAGLDATTEKSLIALLISLKEAGKTIILATHDLLSLPDTCDHVALVKSTIIAYGPTKEVFTRELVEKTFDGVLNHVKFN</sequence>
<comment type="similarity">
    <text evidence="1">Belongs to the ABC transporter superfamily.</text>
</comment>
<dbReference type="PROSITE" id="PS50893">
    <property type="entry name" value="ABC_TRANSPORTER_2"/>
    <property type="match status" value="1"/>
</dbReference>
<gene>
    <name evidence="6" type="ORF">A3G90_01735</name>
</gene>
<dbReference type="CDD" id="cd03235">
    <property type="entry name" value="ABC_Metallic_Cations"/>
    <property type="match status" value="1"/>
</dbReference>
<dbReference type="Pfam" id="PF00005">
    <property type="entry name" value="ABC_tran"/>
    <property type="match status" value="1"/>
</dbReference>
<organism evidence="6 7">
    <name type="scientific">Candidatus Kaiserbacteria bacterium RIFCSPLOWO2_12_FULL_45_26</name>
    <dbReference type="NCBI Taxonomy" id="1798525"/>
    <lineage>
        <taxon>Bacteria</taxon>
        <taxon>Candidatus Kaiseribacteriota</taxon>
    </lineage>
</organism>
<dbReference type="InterPro" id="IPR050153">
    <property type="entry name" value="Metal_Ion_Import_ABC"/>
</dbReference>
<dbReference type="InterPro" id="IPR017871">
    <property type="entry name" value="ABC_transporter-like_CS"/>
</dbReference>
<keyword evidence="3" id="KW-0547">Nucleotide-binding</keyword>
<name>A0A1F6FG12_9BACT</name>
<dbReference type="InterPro" id="IPR027417">
    <property type="entry name" value="P-loop_NTPase"/>
</dbReference>
<evidence type="ECO:0000313" key="6">
    <source>
        <dbReference type="EMBL" id="OGG84785.1"/>
    </source>
</evidence>
<comment type="caution">
    <text evidence="6">The sequence shown here is derived from an EMBL/GenBank/DDBJ whole genome shotgun (WGS) entry which is preliminary data.</text>
</comment>
<dbReference type="SMART" id="SM00382">
    <property type="entry name" value="AAA"/>
    <property type="match status" value="1"/>
</dbReference>
<evidence type="ECO:0000256" key="2">
    <source>
        <dbReference type="ARBA" id="ARBA00022448"/>
    </source>
</evidence>